<dbReference type="PANTHER" id="PTHR23155:SF1152">
    <property type="entry name" value="AAA+ ATPASE DOMAIN-CONTAINING PROTEIN"/>
    <property type="match status" value="1"/>
</dbReference>
<dbReference type="FunFam" id="3.40.50.300:FF:001091">
    <property type="entry name" value="Probable disease resistance protein At1g61300"/>
    <property type="match status" value="1"/>
</dbReference>
<evidence type="ECO:0000259" key="13">
    <source>
        <dbReference type="Pfam" id="PF23559"/>
    </source>
</evidence>
<evidence type="ECO:0000256" key="8">
    <source>
        <dbReference type="ARBA" id="ARBA00022741"/>
    </source>
</evidence>
<accession>A0A8S0U5P7</accession>
<evidence type="ECO:0000313" key="15">
    <source>
        <dbReference type="EMBL" id="CAA3014144.1"/>
    </source>
</evidence>
<evidence type="ECO:0000313" key="16">
    <source>
        <dbReference type="Proteomes" id="UP000594638"/>
    </source>
</evidence>
<dbReference type="AlphaFoldDB" id="A0A8S0U5P7"/>
<dbReference type="InterPro" id="IPR058922">
    <property type="entry name" value="WHD_DRP"/>
</dbReference>
<keyword evidence="5" id="KW-0433">Leucine-rich repeat</keyword>
<dbReference type="SUPFAM" id="SSF52540">
    <property type="entry name" value="P-loop containing nucleoside triphosphate hydrolases"/>
    <property type="match status" value="1"/>
</dbReference>
<dbReference type="Gene3D" id="3.40.50.300">
    <property type="entry name" value="P-loop containing nucleotide triphosphate hydrolases"/>
    <property type="match status" value="1"/>
</dbReference>
<feature type="domain" description="NB-ARC" evidence="12">
    <location>
        <begin position="158"/>
        <end position="325"/>
    </location>
</feature>
<dbReference type="InterPro" id="IPR055414">
    <property type="entry name" value="LRR_R13L4/SHOC2-like"/>
</dbReference>
<dbReference type="FunFam" id="1.10.10.10:FF:000322">
    <property type="entry name" value="Probable disease resistance protein At1g63360"/>
    <property type="match status" value="1"/>
</dbReference>
<dbReference type="Pfam" id="PF23559">
    <property type="entry name" value="WHD_DRP"/>
    <property type="match status" value="1"/>
</dbReference>
<dbReference type="InterPro" id="IPR002182">
    <property type="entry name" value="NB-ARC"/>
</dbReference>
<dbReference type="SUPFAM" id="SSF52058">
    <property type="entry name" value="L domain-like"/>
    <property type="match status" value="1"/>
</dbReference>
<evidence type="ECO:0000256" key="2">
    <source>
        <dbReference type="ARBA" id="ARBA00004496"/>
    </source>
</evidence>
<evidence type="ECO:0000256" key="3">
    <source>
        <dbReference type="ARBA" id="ARBA00008894"/>
    </source>
</evidence>
<sequence>MAYAAVLSLKQNLEQISNPHLEQHQTPLQDQQIKSLQEKLSELLDFLDDSWQRRSKQLRCLEREIRDAAYKAEDMVESHISKNFGEEGFHERRMRDQTFCVDFEIVAAEIDFIKTKADKLQELWGSTDLDQSQRTSVPTGPSRLASMGKNYMVGFHKDLMEIMDRLTLNQASLQIIRVTGMGGIGKTTLARNVYNHPYIKDHFHIRAWVSISQEYREREVLLSLLDSMKRLNAEMRREKSTEELKDYLYKSLNGLRYLVVMDDVWNNDAWNCLRRIFPDDRIRSRIMLTTRLSGVVDSCSYSHDMKFLNKTDSWNLLHREVFGEDSCPLELEETGKEISKNCKGLPLSLVVIGGHLSKDKWTKDHWERAAGDVKSVVNAADQNCSEILSLSYDYLPHYLKACFLYMGVFPEDDEIRVSKLIKLWAAEGFLKPVRGKTLEEVAEEYLRDLISRNLILIRERSSAGKIKTCGIHDMLRDLCIRKAQDEKFFHIIGKDFNIFAEGIKYSRRLCIHSSDTFHKELSNCDNLNVYPSMGSLAPPVRSILCSAFASEIYKSSDGKLFPLLRVLDLKRKLGWDLIGEIKLVHSRYLSFSSKKIPIPKTLPDSLWFLQTLIVDCKEVHLPEEIWRIPQLRHLLFGRCYLPCPARSPIDGENLVLGNLLTLSKVSSSSCTKEVFEGVPNLNKLGILVEKFEMTPFFLRNLFNLHQLETLKIRSGIYSDVSVLMNLTFPPNIKKLTLEGCHIPWEYMTIVGSMPKLEVLKLQLYACHGPEWEPTEGDFCKLRFLLLHGMDLVQWKADESHFPSLEHLILRRCFKLEEIPRSIGYVPVLQIIDLDDASLSAVTSAERIQVEQKDGGNDSLHVRVIDKFHLKRVKQEKEKAQIMAGVWSNDDPLQLKATDQFCSLLFDSIQLSEELISGVVPRLVEFLARNDYPELQCKAAEAMTCISNGSSDNINIMIDHGAVPILVSLLSSPEDVLREQALHLLGNFAGDSTKSRDLILSYGVLMPLLAQFNGKTKLSIMRKGTRTLSNICQGKTWPQFKQVKSAIHPLARLIHTDDEEVLNSACWALLGLSYWKKDIIQAGVFPRLAPGRKIAIFEKKYSCIVDSKQLLLLLFVLLLHDDIRESLLLMLLVQLVDCEWEKLFAGRFCGNMR</sequence>
<dbReference type="CDD" id="cd14798">
    <property type="entry name" value="RX-CC_like"/>
    <property type="match status" value="1"/>
</dbReference>
<organism evidence="15 16">
    <name type="scientific">Olea europaea subsp. europaea</name>
    <dbReference type="NCBI Taxonomy" id="158383"/>
    <lineage>
        <taxon>Eukaryota</taxon>
        <taxon>Viridiplantae</taxon>
        <taxon>Streptophyta</taxon>
        <taxon>Embryophyta</taxon>
        <taxon>Tracheophyta</taxon>
        <taxon>Spermatophyta</taxon>
        <taxon>Magnoliopsida</taxon>
        <taxon>eudicotyledons</taxon>
        <taxon>Gunneridae</taxon>
        <taxon>Pentapetalae</taxon>
        <taxon>asterids</taxon>
        <taxon>lamiids</taxon>
        <taxon>Lamiales</taxon>
        <taxon>Oleaceae</taxon>
        <taxon>Oleeae</taxon>
        <taxon>Olea</taxon>
    </lineage>
</organism>
<dbReference type="PRINTS" id="PR00364">
    <property type="entry name" value="DISEASERSIST"/>
</dbReference>
<dbReference type="Pfam" id="PF23598">
    <property type="entry name" value="LRR_14"/>
    <property type="match status" value="1"/>
</dbReference>
<dbReference type="InterPro" id="IPR038005">
    <property type="entry name" value="RX-like_CC"/>
</dbReference>
<keyword evidence="10" id="KW-0067">ATP-binding</keyword>
<comment type="caution">
    <text evidence="15">The sequence shown here is derived from an EMBL/GenBank/DDBJ whole genome shotgun (WGS) entry which is preliminary data.</text>
</comment>
<comment type="subcellular location">
    <subcellularLocation>
        <location evidence="2">Cytoplasm</location>
    </subcellularLocation>
</comment>
<evidence type="ECO:0000256" key="5">
    <source>
        <dbReference type="ARBA" id="ARBA00022614"/>
    </source>
</evidence>
<evidence type="ECO:0000256" key="10">
    <source>
        <dbReference type="ARBA" id="ARBA00022840"/>
    </source>
</evidence>
<proteinExistence type="inferred from homology"/>
<keyword evidence="6" id="KW-0381">Hypersensitive response</keyword>
<dbReference type="EMBL" id="CACTIH010007471">
    <property type="protein sequence ID" value="CAA3014144.1"/>
    <property type="molecule type" value="Genomic_DNA"/>
</dbReference>
<keyword evidence="9" id="KW-0611">Plant defense</keyword>
<evidence type="ECO:0000256" key="6">
    <source>
        <dbReference type="ARBA" id="ARBA00022667"/>
    </source>
</evidence>
<dbReference type="OrthoDB" id="29145at2759"/>
<dbReference type="SUPFAM" id="SSF48371">
    <property type="entry name" value="ARM repeat"/>
    <property type="match status" value="1"/>
</dbReference>
<dbReference type="GO" id="GO:0051607">
    <property type="term" value="P:defense response to virus"/>
    <property type="evidence" value="ECO:0007669"/>
    <property type="project" value="UniProtKB-ARBA"/>
</dbReference>
<name>A0A8S0U5P7_OLEEU</name>
<evidence type="ECO:0000259" key="14">
    <source>
        <dbReference type="Pfam" id="PF23598"/>
    </source>
</evidence>
<reference evidence="15 16" key="1">
    <citation type="submission" date="2019-12" db="EMBL/GenBank/DDBJ databases">
        <authorList>
            <person name="Alioto T."/>
            <person name="Alioto T."/>
            <person name="Gomez Garrido J."/>
        </authorList>
    </citation>
    <scope>NUCLEOTIDE SEQUENCE [LARGE SCALE GENOMIC DNA]</scope>
</reference>
<dbReference type="Gene3D" id="1.25.10.10">
    <property type="entry name" value="Leucine-rich Repeat Variant"/>
    <property type="match status" value="1"/>
</dbReference>
<evidence type="ECO:0000256" key="9">
    <source>
        <dbReference type="ARBA" id="ARBA00022821"/>
    </source>
</evidence>
<dbReference type="GO" id="GO:0005524">
    <property type="term" value="F:ATP binding"/>
    <property type="evidence" value="ECO:0007669"/>
    <property type="project" value="UniProtKB-KW"/>
</dbReference>
<feature type="domain" description="Disease resistance R13L4/SHOC-2-like LRR" evidence="14">
    <location>
        <begin position="540"/>
        <end position="787"/>
    </location>
</feature>
<protein>
    <submittedName>
        <fullName evidence="15">Late blight resistance homolog R1A-3 isoform X1</fullName>
    </submittedName>
</protein>
<dbReference type="PANTHER" id="PTHR23155">
    <property type="entry name" value="DISEASE RESISTANCE PROTEIN RP"/>
    <property type="match status" value="1"/>
</dbReference>
<dbReference type="Proteomes" id="UP000594638">
    <property type="component" value="Unassembled WGS sequence"/>
</dbReference>
<dbReference type="InterPro" id="IPR011989">
    <property type="entry name" value="ARM-like"/>
</dbReference>
<keyword evidence="7" id="KW-0677">Repeat</keyword>
<feature type="domain" description="Disease resistance protein winged helix" evidence="13">
    <location>
        <begin position="408"/>
        <end position="479"/>
    </location>
</feature>
<feature type="repeat" description="ARM" evidence="11">
    <location>
        <begin position="960"/>
        <end position="1002"/>
    </location>
</feature>
<evidence type="ECO:0000256" key="4">
    <source>
        <dbReference type="ARBA" id="ARBA00022490"/>
    </source>
</evidence>
<comment type="similarity">
    <text evidence="3">Belongs to the disease resistance NB-LRR family.</text>
</comment>
<dbReference type="PROSITE" id="PS50176">
    <property type="entry name" value="ARM_REPEAT"/>
    <property type="match status" value="1"/>
</dbReference>
<dbReference type="GO" id="GO:0043531">
    <property type="term" value="F:ADP binding"/>
    <property type="evidence" value="ECO:0007669"/>
    <property type="project" value="InterPro"/>
</dbReference>
<dbReference type="Gene3D" id="1.20.5.4130">
    <property type="match status" value="1"/>
</dbReference>
<dbReference type="GO" id="GO:0009626">
    <property type="term" value="P:plant-type hypersensitive response"/>
    <property type="evidence" value="ECO:0007669"/>
    <property type="project" value="UniProtKB-KW"/>
</dbReference>
<keyword evidence="8" id="KW-0547">Nucleotide-binding</keyword>
<comment type="function">
    <text evidence="1">Confers resistance to late blight (Phytophthora infestans) races carrying the avirulence gene Avr1. Resistance proteins guard the plant against pathogens that contain an appropriate avirulence protein via an indirect interaction with this avirulence protein. That triggers a defense system including the hypersensitive response, which restricts the pathogen growth.</text>
</comment>
<dbReference type="InterPro" id="IPR016024">
    <property type="entry name" value="ARM-type_fold"/>
</dbReference>
<dbReference type="Gene3D" id="1.10.8.430">
    <property type="entry name" value="Helical domain of apoptotic protease-activating factors"/>
    <property type="match status" value="1"/>
</dbReference>
<dbReference type="Pfam" id="PF00931">
    <property type="entry name" value="NB-ARC"/>
    <property type="match status" value="1"/>
</dbReference>
<dbReference type="InterPro" id="IPR000225">
    <property type="entry name" value="Armadillo"/>
</dbReference>
<dbReference type="InterPro" id="IPR036388">
    <property type="entry name" value="WH-like_DNA-bd_sf"/>
</dbReference>
<dbReference type="InterPro" id="IPR027417">
    <property type="entry name" value="P-loop_NTPase"/>
</dbReference>
<evidence type="ECO:0000256" key="1">
    <source>
        <dbReference type="ARBA" id="ARBA00002074"/>
    </source>
</evidence>
<keyword evidence="16" id="KW-1185">Reference proteome</keyword>
<dbReference type="InterPro" id="IPR032675">
    <property type="entry name" value="LRR_dom_sf"/>
</dbReference>
<dbReference type="InterPro" id="IPR044974">
    <property type="entry name" value="Disease_R_plants"/>
</dbReference>
<evidence type="ECO:0000256" key="11">
    <source>
        <dbReference type="PROSITE-ProRule" id="PRU00259"/>
    </source>
</evidence>
<dbReference type="Gene3D" id="3.80.10.10">
    <property type="entry name" value="Ribonuclease Inhibitor"/>
    <property type="match status" value="1"/>
</dbReference>
<dbReference type="InterPro" id="IPR042197">
    <property type="entry name" value="Apaf_helical"/>
</dbReference>
<dbReference type="GO" id="GO:0005737">
    <property type="term" value="C:cytoplasm"/>
    <property type="evidence" value="ECO:0007669"/>
    <property type="project" value="UniProtKB-SubCell"/>
</dbReference>
<evidence type="ECO:0000259" key="12">
    <source>
        <dbReference type="Pfam" id="PF00931"/>
    </source>
</evidence>
<gene>
    <name evidence="15" type="ORF">OLEA9_A048735</name>
</gene>
<dbReference type="Gene3D" id="1.10.10.10">
    <property type="entry name" value="Winged helix-like DNA-binding domain superfamily/Winged helix DNA-binding domain"/>
    <property type="match status" value="1"/>
</dbReference>
<dbReference type="Gramene" id="OE9A048735T1">
    <property type="protein sequence ID" value="OE9A048735C1"/>
    <property type="gene ID" value="OE9A048735"/>
</dbReference>
<dbReference type="SMART" id="SM00185">
    <property type="entry name" value="ARM"/>
    <property type="match status" value="4"/>
</dbReference>
<evidence type="ECO:0000256" key="7">
    <source>
        <dbReference type="ARBA" id="ARBA00022737"/>
    </source>
</evidence>
<dbReference type="Pfam" id="PF00514">
    <property type="entry name" value="Arm"/>
    <property type="match status" value="1"/>
</dbReference>
<keyword evidence="4" id="KW-0963">Cytoplasm</keyword>